<comment type="caution">
    <text evidence="1">The sequence shown here is derived from an EMBL/GenBank/DDBJ whole genome shotgun (WGS) entry which is preliminary data.</text>
</comment>
<name>A0A9D8KCY3_9DELT</name>
<dbReference type="Proteomes" id="UP000809273">
    <property type="component" value="Unassembled WGS sequence"/>
</dbReference>
<proteinExistence type="predicted"/>
<protein>
    <recommendedName>
        <fullName evidence="3">Lipoprotein</fullName>
    </recommendedName>
</protein>
<reference evidence="1" key="2">
    <citation type="submission" date="2021-01" db="EMBL/GenBank/DDBJ databases">
        <authorList>
            <person name="Hahn C.R."/>
            <person name="Youssef N.H."/>
            <person name="Elshahed M."/>
        </authorList>
    </citation>
    <scope>NUCLEOTIDE SEQUENCE</scope>
    <source>
        <strain evidence="1">Zod_Metabat.24</strain>
    </source>
</reference>
<gene>
    <name evidence="1" type="ORF">JW984_01245</name>
</gene>
<evidence type="ECO:0008006" key="3">
    <source>
        <dbReference type="Google" id="ProtNLM"/>
    </source>
</evidence>
<organism evidence="1 2">
    <name type="scientific">Candidatus Zymogenus saltonus</name>
    <dbReference type="NCBI Taxonomy" id="2844893"/>
    <lineage>
        <taxon>Bacteria</taxon>
        <taxon>Deltaproteobacteria</taxon>
        <taxon>Candidatus Zymogenia</taxon>
        <taxon>Candidatus Zymogeniales</taxon>
        <taxon>Candidatus Zymogenaceae</taxon>
        <taxon>Candidatus Zymogenus</taxon>
    </lineage>
</organism>
<reference evidence="1" key="1">
    <citation type="journal article" date="2021" name="Environ. Microbiol.">
        <title>Genomic characterization of three novel Desulfobacterota classes expand the metabolic and phylogenetic diversity of the phylum.</title>
        <authorList>
            <person name="Murphy C.L."/>
            <person name="Biggerstaff J."/>
            <person name="Eichhorn A."/>
            <person name="Ewing E."/>
            <person name="Shahan R."/>
            <person name="Soriano D."/>
            <person name="Stewart S."/>
            <person name="VanMol K."/>
            <person name="Walker R."/>
            <person name="Walters P."/>
            <person name="Elshahed M.S."/>
            <person name="Youssef N.H."/>
        </authorList>
    </citation>
    <scope>NUCLEOTIDE SEQUENCE</scope>
    <source>
        <strain evidence="1">Zod_Metabat.24</strain>
    </source>
</reference>
<sequence length="156" mass="18294">MKPMKSCCLPIPLLMSAIILLLIFGCATPPPPAPKTYRTTMTVSEWPHWTEIPTNKSEFESIWKTVLDVLTEKAAINTMDKEAGYIVTEWKNAGRGDEWRYTVKIYNERKVVKYGYEIRWIATQKYFSLPDEFYNDIQSPWGMIYYPLKERLQSIK</sequence>
<evidence type="ECO:0000313" key="1">
    <source>
        <dbReference type="EMBL" id="MBN1571799.1"/>
    </source>
</evidence>
<evidence type="ECO:0000313" key="2">
    <source>
        <dbReference type="Proteomes" id="UP000809273"/>
    </source>
</evidence>
<dbReference type="AlphaFoldDB" id="A0A9D8KCY3"/>
<dbReference type="PROSITE" id="PS51257">
    <property type="entry name" value="PROKAR_LIPOPROTEIN"/>
    <property type="match status" value="1"/>
</dbReference>
<dbReference type="EMBL" id="JAFGIX010000006">
    <property type="protein sequence ID" value="MBN1571799.1"/>
    <property type="molecule type" value="Genomic_DNA"/>
</dbReference>
<accession>A0A9D8KCY3</accession>